<keyword evidence="1" id="KW-1133">Transmembrane helix</keyword>
<feature type="transmembrane region" description="Helical" evidence="1">
    <location>
        <begin position="12"/>
        <end position="30"/>
    </location>
</feature>
<comment type="caution">
    <text evidence="2">The sequence shown here is derived from an EMBL/GenBank/DDBJ whole genome shotgun (WGS) entry which is preliminary data.</text>
</comment>
<proteinExistence type="predicted"/>
<keyword evidence="1" id="KW-0472">Membrane</keyword>
<evidence type="ECO:0000313" key="3">
    <source>
        <dbReference type="Proteomes" id="UP000028705"/>
    </source>
</evidence>
<dbReference type="EMBL" id="JPRH01000004">
    <property type="protein sequence ID" value="KFF12059.1"/>
    <property type="molecule type" value="Genomic_DNA"/>
</dbReference>
<keyword evidence="3" id="KW-1185">Reference proteome</keyword>
<sequence>MSNTISYPFNIYLMIGVCVVMLLLVMKLIYDVFTADPLVPVLYHDHPGRKIFFISPYRSTTLSVVMIVFPLFFFYLFAQLFPVFMKDIQTESVIKVITIAIFSVIILCGALYCLFEGIKLFIRRKKVVQLIINNDSFEFLPIYDFGSTTRNTNTLSMFFRKEMKKAYFTDQLRIEMVKDKWQGNKIRMYVEGVRFYLPYLYNDTNELEEVYQTLQQRLQKANSL</sequence>
<name>A0A086A5U5_9FLAO</name>
<evidence type="ECO:0000313" key="2">
    <source>
        <dbReference type="EMBL" id="KFF12059.1"/>
    </source>
</evidence>
<organism evidence="2 3">
    <name type="scientific">Chryseobacterium soli</name>
    <dbReference type="NCBI Taxonomy" id="445961"/>
    <lineage>
        <taxon>Bacteria</taxon>
        <taxon>Pseudomonadati</taxon>
        <taxon>Bacteroidota</taxon>
        <taxon>Flavobacteriia</taxon>
        <taxon>Flavobacteriales</taxon>
        <taxon>Weeksellaceae</taxon>
        <taxon>Chryseobacterium group</taxon>
        <taxon>Chryseobacterium</taxon>
    </lineage>
</organism>
<gene>
    <name evidence="2" type="ORF">IW15_10790</name>
</gene>
<dbReference type="AlphaFoldDB" id="A0A086A5U5"/>
<feature type="transmembrane region" description="Helical" evidence="1">
    <location>
        <begin position="59"/>
        <end position="81"/>
    </location>
</feature>
<reference evidence="2 3" key="1">
    <citation type="submission" date="2014-07" db="EMBL/GenBank/DDBJ databases">
        <title>Genome of Chryseobacterium soli DSM 19298.</title>
        <authorList>
            <person name="Stropko S.J."/>
            <person name="Pipes S.E."/>
            <person name="Newman J."/>
        </authorList>
    </citation>
    <scope>NUCLEOTIDE SEQUENCE [LARGE SCALE GENOMIC DNA]</scope>
    <source>
        <strain evidence="2 3">DSM 19298</strain>
    </source>
</reference>
<dbReference type="eggNOG" id="ENOG503116W">
    <property type="taxonomic scope" value="Bacteria"/>
</dbReference>
<evidence type="ECO:0000256" key="1">
    <source>
        <dbReference type="SAM" id="Phobius"/>
    </source>
</evidence>
<feature type="transmembrane region" description="Helical" evidence="1">
    <location>
        <begin position="93"/>
        <end position="115"/>
    </location>
</feature>
<protein>
    <submittedName>
        <fullName evidence="2">Uncharacterized protein</fullName>
    </submittedName>
</protein>
<keyword evidence="1" id="KW-0812">Transmembrane</keyword>
<dbReference type="Proteomes" id="UP000028705">
    <property type="component" value="Unassembled WGS sequence"/>
</dbReference>
<accession>A0A086A5U5</accession>